<dbReference type="Proteomes" id="UP000071561">
    <property type="component" value="Chromosome"/>
</dbReference>
<dbReference type="AlphaFoldDB" id="A0A127V878"/>
<dbReference type="Gene3D" id="1.20.141.10">
    <property type="entry name" value="Chitosanase, subunit A, domain 1"/>
    <property type="match status" value="1"/>
</dbReference>
<evidence type="ECO:0000313" key="4">
    <source>
        <dbReference type="Proteomes" id="UP000071561"/>
    </source>
</evidence>
<gene>
    <name evidence="3" type="ORF">AY601_0560</name>
</gene>
<dbReference type="RefSeq" id="WP_068396101.1">
    <property type="nucleotide sequence ID" value="NZ_CP014504.1"/>
</dbReference>
<dbReference type="KEGG" id="pcm:AY601_0560"/>
<reference evidence="3 4" key="1">
    <citation type="submission" date="2016-03" db="EMBL/GenBank/DDBJ databases">
        <title>Complete genome sequence of Pedobacter cryoconitis PAMC 27485.</title>
        <authorList>
            <person name="Lee J."/>
            <person name="Kim O.-S."/>
        </authorList>
    </citation>
    <scope>NUCLEOTIDE SEQUENCE [LARGE SCALE GENOMIC DNA]</scope>
    <source>
        <strain evidence="3 4">PAMC 27485</strain>
    </source>
</reference>
<dbReference type="PATRIC" id="fig|188932.3.peg.575"/>
<evidence type="ECO:0000259" key="1">
    <source>
        <dbReference type="Pfam" id="PF05838"/>
    </source>
</evidence>
<dbReference type="SUPFAM" id="SSF53955">
    <property type="entry name" value="Lysozyme-like"/>
    <property type="match status" value="1"/>
</dbReference>
<dbReference type="Pfam" id="PF09374">
    <property type="entry name" value="PG_binding_3"/>
    <property type="match status" value="1"/>
</dbReference>
<feature type="domain" description="Peptidoglycan binding" evidence="2">
    <location>
        <begin position="127"/>
        <end position="181"/>
    </location>
</feature>
<sequence>MSDFSIAKQLTGINEGGYVNDPNDKGGETYAGISRNNWSGWRGWLIIDGLKDTNGVSAALINQKAKANVQLTQLIWSFYKQNFWDINQLSLIHDQQLANTVYDFGVNSGTVRAAKYLQDSVKLVSAIKLSSDGIIGPLTLQAVNKSDPAKLTLIYNSKRQAFYSSIAKGTQARFLKSWLSRIKPYKT</sequence>
<dbReference type="EMBL" id="CP014504">
    <property type="protein sequence ID" value="AMP97514.1"/>
    <property type="molecule type" value="Genomic_DNA"/>
</dbReference>
<dbReference type="OrthoDB" id="672438at2"/>
<proteinExistence type="predicted"/>
<feature type="domain" description="TtsA-like Glycoside hydrolase family 108" evidence="1">
    <location>
        <begin position="14"/>
        <end position="109"/>
    </location>
</feature>
<dbReference type="Pfam" id="PF05838">
    <property type="entry name" value="Glyco_hydro_108"/>
    <property type="match status" value="1"/>
</dbReference>
<accession>A0A127V878</accession>
<evidence type="ECO:0000313" key="3">
    <source>
        <dbReference type="EMBL" id="AMP97514.1"/>
    </source>
</evidence>
<dbReference type="InterPro" id="IPR008565">
    <property type="entry name" value="TtsA-like_GH18_dom"/>
</dbReference>
<protein>
    <submittedName>
        <fullName evidence="3">Uncharacterized protein</fullName>
    </submittedName>
</protein>
<dbReference type="InterPro" id="IPR023346">
    <property type="entry name" value="Lysozyme-like_dom_sf"/>
</dbReference>
<keyword evidence="4" id="KW-1185">Reference proteome</keyword>
<evidence type="ECO:0000259" key="2">
    <source>
        <dbReference type="Pfam" id="PF09374"/>
    </source>
</evidence>
<dbReference type="InterPro" id="IPR018537">
    <property type="entry name" value="Peptidoglycan-bd_3"/>
</dbReference>
<organism evidence="3 4">
    <name type="scientific">Pedobacter cryoconitis</name>
    <dbReference type="NCBI Taxonomy" id="188932"/>
    <lineage>
        <taxon>Bacteria</taxon>
        <taxon>Pseudomonadati</taxon>
        <taxon>Bacteroidota</taxon>
        <taxon>Sphingobacteriia</taxon>
        <taxon>Sphingobacteriales</taxon>
        <taxon>Sphingobacteriaceae</taxon>
        <taxon>Pedobacter</taxon>
    </lineage>
</organism>
<name>A0A127V878_9SPHI</name>